<accession>A0A8S5TF38</accession>
<organism evidence="1">
    <name type="scientific">Siphoviridae sp. ctJ0s2</name>
    <dbReference type="NCBI Taxonomy" id="2827834"/>
    <lineage>
        <taxon>Viruses</taxon>
        <taxon>Duplodnaviria</taxon>
        <taxon>Heunggongvirae</taxon>
        <taxon>Uroviricota</taxon>
        <taxon>Caudoviricetes</taxon>
    </lineage>
</organism>
<dbReference type="EMBL" id="BK032813">
    <property type="protein sequence ID" value="DAF61591.1"/>
    <property type="molecule type" value="Genomic_DNA"/>
</dbReference>
<proteinExistence type="predicted"/>
<name>A0A8S5TF38_9CAUD</name>
<evidence type="ECO:0000313" key="1">
    <source>
        <dbReference type="EMBL" id="DAF61591.1"/>
    </source>
</evidence>
<sequence>MNAMQRHIEVPSDIRKGIMQELGITEGGLSLALKYKRDGEDSQKARQLALAQGGQVYCTIPECETIHDADGKMTQVFPNGARLIIDKTTGDARLEYDGRLIATYHNVTLQMLALIQTTASELR</sequence>
<protein>
    <submittedName>
        <fullName evidence="1">Uncharacterized protein</fullName>
    </submittedName>
</protein>
<reference evidence="1" key="1">
    <citation type="journal article" date="2021" name="Proc. Natl. Acad. Sci. U.S.A.">
        <title>A Catalog of Tens of Thousands of Viruses from Human Metagenomes Reveals Hidden Associations with Chronic Diseases.</title>
        <authorList>
            <person name="Tisza M.J."/>
            <person name="Buck C.B."/>
        </authorList>
    </citation>
    <scope>NUCLEOTIDE SEQUENCE</scope>
    <source>
        <strain evidence="1">CtJ0s2</strain>
    </source>
</reference>